<keyword evidence="5" id="KW-0046">Antibiotic resistance</keyword>
<dbReference type="InterPro" id="IPR051784">
    <property type="entry name" value="Nod_factor_ABC_transporter"/>
</dbReference>
<keyword evidence="3 6" id="KW-1133">Transmembrane helix</keyword>
<dbReference type="EMBL" id="QUNO01000009">
    <property type="protein sequence ID" value="REH43841.1"/>
    <property type="molecule type" value="Genomic_DNA"/>
</dbReference>
<feature type="domain" description="ABC-2 type transporter transmembrane" evidence="7">
    <location>
        <begin position="47"/>
        <end position="231"/>
    </location>
</feature>
<proteinExistence type="predicted"/>
<dbReference type="InterPro" id="IPR013525">
    <property type="entry name" value="ABC2_TM"/>
</dbReference>
<dbReference type="RefSeq" id="WP_116177253.1">
    <property type="nucleotide sequence ID" value="NZ_CP144375.1"/>
</dbReference>
<dbReference type="GO" id="GO:0140359">
    <property type="term" value="F:ABC-type transporter activity"/>
    <property type="evidence" value="ECO:0007669"/>
    <property type="project" value="InterPro"/>
</dbReference>
<evidence type="ECO:0000313" key="9">
    <source>
        <dbReference type="Proteomes" id="UP000256269"/>
    </source>
</evidence>
<keyword evidence="2 6" id="KW-0812">Transmembrane</keyword>
<feature type="transmembrane region" description="Helical" evidence="6">
    <location>
        <begin position="217"/>
        <end position="238"/>
    </location>
</feature>
<comment type="caution">
    <text evidence="8">The sequence shown here is derived from an EMBL/GenBank/DDBJ whole genome shotgun (WGS) entry which is preliminary data.</text>
</comment>
<evidence type="ECO:0000256" key="6">
    <source>
        <dbReference type="SAM" id="Phobius"/>
    </source>
</evidence>
<dbReference type="PIRSF" id="PIRSF006648">
    <property type="entry name" value="DrrB"/>
    <property type="match status" value="1"/>
</dbReference>
<dbReference type="OrthoDB" id="63188at2"/>
<comment type="subcellular location">
    <subcellularLocation>
        <location evidence="1">Membrane</location>
        <topology evidence="1">Multi-pass membrane protein</topology>
    </subcellularLocation>
</comment>
<feature type="transmembrane region" description="Helical" evidence="6">
    <location>
        <begin position="161"/>
        <end position="181"/>
    </location>
</feature>
<feature type="transmembrane region" description="Helical" evidence="6">
    <location>
        <begin position="129"/>
        <end position="149"/>
    </location>
</feature>
<feature type="transmembrane region" description="Helical" evidence="6">
    <location>
        <begin position="101"/>
        <end position="123"/>
    </location>
</feature>
<dbReference type="Pfam" id="PF12698">
    <property type="entry name" value="ABC2_membrane_3"/>
    <property type="match status" value="1"/>
</dbReference>
<evidence type="ECO:0000256" key="4">
    <source>
        <dbReference type="ARBA" id="ARBA00023136"/>
    </source>
</evidence>
<dbReference type="GO" id="GO:0046677">
    <property type="term" value="P:response to antibiotic"/>
    <property type="evidence" value="ECO:0007669"/>
    <property type="project" value="UniProtKB-KW"/>
</dbReference>
<dbReference type="PANTHER" id="PTHR43229">
    <property type="entry name" value="NODULATION PROTEIN J"/>
    <property type="match status" value="1"/>
</dbReference>
<gene>
    <name evidence="8" type="ORF">BCF44_109387</name>
</gene>
<evidence type="ECO:0000256" key="5">
    <source>
        <dbReference type="ARBA" id="ARBA00023251"/>
    </source>
</evidence>
<dbReference type="GO" id="GO:0043190">
    <property type="term" value="C:ATP-binding cassette (ABC) transporter complex"/>
    <property type="evidence" value="ECO:0007669"/>
    <property type="project" value="InterPro"/>
</dbReference>
<dbReference type="PANTHER" id="PTHR43229:SF2">
    <property type="entry name" value="NODULATION PROTEIN J"/>
    <property type="match status" value="1"/>
</dbReference>
<evidence type="ECO:0000256" key="2">
    <source>
        <dbReference type="ARBA" id="ARBA00022692"/>
    </source>
</evidence>
<organism evidence="8 9">
    <name type="scientific">Kutzneria buriramensis</name>
    <dbReference type="NCBI Taxonomy" id="1045776"/>
    <lineage>
        <taxon>Bacteria</taxon>
        <taxon>Bacillati</taxon>
        <taxon>Actinomycetota</taxon>
        <taxon>Actinomycetes</taxon>
        <taxon>Pseudonocardiales</taxon>
        <taxon>Pseudonocardiaceae</taxon>
        <taxon>Kutzneria</taxon>
    </lineage>
</organism>
<evidence type="ECO:0000259" key="7">
    <source>
        <dbReference type="Pfam" id="PF12698"/>
    </source>
</evidence>
<name>A0A3E0HEZ2_9PSEU</name>
<reference evidence="8 9" key="1">
    <citation type="submission" date="2018-08" db="EMBL/GenBank/DDBJ databases">
        <title>Genomic Encyclopedia of Archaeal and Bacterial Type Strains, Phase II (KMG-II): from individual species to whole genera.</title>
        <authorList>
            <person name="Goeker M."/>
        </authorList>
    </citation>
    <scope>NUCLEOTIDE SEQUENCE [LARGE SCALE GENOMIC DNA]</scope>
    <source>
        <strain evidence="8 9">DSM 45791</strain>
    </source>
</reference>
<feature type="transmembrane region" description="Helical" evidence="6">
    <location>
        <begin position="48"/>
        <end position="69"/>
    </location>
</feature>
<dbReference type="InterPro" id="IPR000412">
    <property type="entry name" value="ABC_2_transport"/>
</dbReference>
<keyword evidence="4 6" id="KW-0472">Membrane</keyword>
<accession>A0A3E0HEZ2</accession>
<protein>
    <submittedName>
        <fullName evidence="8">ABC-2 type transport system permease protein</fullName>
    </submittedName>
</protein>
<dbReference type="AlphaFoldDB" id="A0A3E0HEZ2"/>
<evidence type="ECO:0000256" key="1">
    <source>
        <dbReference type="ARBA" id="ARBA00004141"/>
    </source>
</evidence>
<evidence type="ECO:0000313" key="8">
    <source>
        <dbReference type="EMBL" id="REH43841.1"/>
    </source>
</evidence>
<dbReference type="Proteomes" id="UP000256269">
    <property type="component" value="Unassembled WGS sequence"/>
</dbReference>
<keyword evidence="9" id="KW-1185">Reference proteome</keyword>
<sequence length="246" mass="26105">MITFARFEIVRTLRNAKFLGFLLAMPVGLYLVLAGVEAGDPSSGDPQAVYLLLMIMMAVYAAIGSAMYATGPELAQERASGWIRQLLVTPLSFPSWMIAKVVQSLVLTLPGTVAVCVVAAVVHGVTMPFSHWALLVVAVVLGSIPFGLLGQIIGQFFNNQAASAAQLFVLFGLSFLGGVLLPTQALPATVQQIGRFTPTYHLVQLAEEVVLGQPVHWIHALAIAVSAVVIGGVVLTLWRRDGATGN</sequence>
<evidence type="ECO:0000256" key="3">
    <source>
        <dbReference type="ARBA" id="ARBA00022989"/>
    </source>
</evidence>